<proteinExistence type="inferred from homology"/>
<evidence type="ECO:0000256" key="4">
    <source>
        <dbReference type="ARBA" id="ARBA00012513"/>
    </source>
</evidence>
<evidence type="ECO:0000256" key="13">
    <source>
        <dbReference type="ARBA" id="ARBA00022741"/>
    </source>
</evidence>
<dbReference type="Pfam" id="PF08263">
    <property type="entry name" value="LRRNT_2"/>
    <property type="match status" value="1"/>
</dbReference>
<dbReference type="InterPro" id="IPR008271">
    <property type="entry name" value="Ser/Thr_kinase_AS"/>
</dbReference>
<dbReference type="Pfam" id="PF07714">
    <property type="entry name" value="PK_Tyr_Ser-Thr"/>
    <property type="match status" value="1"/>
</dbReference>
<dbReference type="SUPFAM" id="SSF52047">
    <property type="entry name" value="RNI-like"/>
    <property type="match status" value="1"/>
</dbReference>
<keyword evidence="11" id="KW-0732">Signal</keyword>
<keyword evidence="23" id="KW-1185">Reference proteome</keyword>
<comment type="catalytic activity">
    <reaction evidence="21">
        <text>L-seryl-[protein] + ATP = O-phospho-L-seryl-[protein] + ADP + H(+)</text>
        <dbReference type="Rhea" id="RHEA:17989"/>
        <dbReference type="Rhea" id="RHEA-COMP:9863"/>
        <dbReference type="Rhea" id="RHEA-COMP:11604"/>
        <dbReference type="ChEBI" id="CHEBI:15378"/>
        <dbReference type="ChEBI" id="CHEBI:29999"/>
        <dbReference type="ChEBI" id="CHEBI:30616"/>
        <dbReference type="ChEBI" id="CHEBI:83421"/>
        <dbReference type="ChEBI" id="CHEBI:456216"/>
        <dbReference type="EC" id="2.7.11.1"/>
    </reaction>
</comment>
<keyword evidence="9" id="KW-0808">Transferase</keyword>
<dbReference type="PANTHER" id="PTHR48056:SF73">
    <property type="entry name" value="LRR RECEPTOR-LIKE SERINE_THREONINE-PROTEIN KINASE EFR"/>
    <property type="match status" value="1"/>
</dbReference>
<keyword evidence="8" id="KW-0433">Leucine-rich repeat</keyword>
<keyword evidence="7" id="KW-0597">Phosphoprotein</keyword>
<dbReference type="PROSITE" id="PS00108">
    <property type="entry name" value="PROTEIN_KINASE_ST"/>
    <property type="match status" value="1"/>
</dbReference>
<evidence type="ECO:0000256" key="8">
    <source>
        <dbReference type="ARBA" id="ARBA00022614"/>
    </source>
</evidence>
<keyword evidence="19" id="KW-0325">Glycoprotein</keyword>
<reference evidence="24" key="1">
    <citation type="submission" date="2025-08" db="UniProtKB">
        <authorList>
            <consortium name="RefSeq"/>
        </authorList>
    </citation>
    <scope>IDENTIFICATION</scope>
    <source>
        <tissue evidence="24">Leaves</tissue>
    </source>
</reference>
<evidence type="ECO:0000256" key="11">
    <source>
        <dbReference type="ARBA" id="ARBA00022729"/>
    </source>
</evidence>
<dbReference type="PROSITE" id="PS50011">
    <property type="entry name" value="PROTEIN_KINASE_DOM"/>
    <property type="match status" value="1"/>
</dbReference>
<dbReference type="Gene3D" id="3.30.200.20">
    <property type="entry name" value="Phosphorylase Kinase, domain 1"/>
    <property type="match status" value="1"/>
</dbReference>
<keyword evidence="18" id="KW-0675">Receptor</keyword>
<evidence type="ECO:0000256" key="15">
    <source>
        <dbReference type="ARBA" id="ARBA00022840"/>
    </source>
</evidence>
<accession>A0A2I4FRK0</accession>
<dbReference type="GO" id="GO:0038023">
    <property type="term" value="F:signaling receptor activity"/>
    <property type="evidence" value="ECO:0000318"/>
    <property type="project" value="GO_Central"/>
</dbReference>
<evidence type="ECO:0000256" key="7">
    <source>
        <dbReference type="ARBA" id="ARBA00022553"/>
    </source>
</evidence>
<dbReference type="InterPro" id="IPR050647">
    <property type="entry name" value="Plant_LRR-RLKs"/>
</dbReference>
<evidence type="ECO:0000256" key="2">
    <source>
        <dbReference type="ARBA" id="ARBA00004479"/>
    </source>
</evidence>
<evidence type="ECO:0000256" key="12">
    <source>
        <dbReference type="ARBA" id="ARBA00022737"/>
    </source>
</evidence>
<dbReference type="Gene3D" id="1.10.510.10">
    <property type="entry name" value="Transferase(Phosphotransferase) domain 1"/>
    <property type="match status" value="1"/>
</dbReference>
<keyword evidence="16" id="KW-1133">Transmembrane helix</keyword>
<evidence type="ECO:0000256" key="6">
    <source>
        <dbReference type="ARBA" id="ARBA00022527"/>
    </source>
</evidence>
<dbReference type="RefSeq" id="XP_018834284.2">
    <property type="nucleotide sequence ID" value="XM_018978739.2"/>
</dbReference>
<dbReference type="SUPFAM" id="SSF52058">
    <property type="entry name" value="L domain-like"/>
    <property type="match status" value="2"/>
</dbReference>
<dbReference type="FunFam" id="3.30.200.20:FF:000661">
    <property type="entry name" value="Serine-threonine protein kinase plant-type"/>
    <property type="match status" value="1"/>
</dbReference>
<dbReference type="InterPro" id="IPR013210">
    <property type="entry name" value="LRR_N_plant-typ"/>
</dbReference>
<evidence type="ECO:0000256" key="9">
    <source>
        <dbReference type="ARBA" id="ARBA00022679"/>
    </source>
</evidence>
<evidence type="ECO:0000256" key="16">
    <source>
        <dbReference type="ARBA" id="ARBA00022989"/>
    </source>
</evidence>
<dbReference type="GO" id="GO:0009755">
    <property type="term" value="P:hormone-mediated signaling pathway"/>
    <property type="evidence" value="ECO:0000318"/>
    <property type="project" value="GO_Central"/>
</dbReference>
<keyword evidence="17" id="KW-0472">Membrane</keyword>
<evidence type="ECO:0000256" key="17">
    <source>
        <dbReference type="ARBA" id="ARBA00023136"/>
    </source>
</evidence>
<comment type="catalytic activity">
    <reaction evidence="20">
        <text>L-threonyl-[protein] + ATP = O-phospho-L-threonyl-[protein] + ADP + H(+)</text>
        <dbReference type="Rhea" id="RHEA:46608"/>
        <dbReference type="Rhea" id="RHEA-COMP:11060"/>
        <dbReference type="Rhea" id="RHEA-COMP:11605"/>
        <dbReference type="ChEBI" id="CHEBI:15378"/>
        <dbReference type="ChEBI" id="CHEBI:30013"/>
        <dbReference type="ChEBI" id="CHEBI:30616"/>
        <dbReference type="ChEBI" id="CHEBI:61977"/>
        <dbReference type="ChEBI" id="CHEBI:456216"/>
        <dbReference type="EC" id="2.7.11.1"/>
    </reaction>
</comment>
<evidence type="ECO:0000256" key="21">
    <source>
        <dbReference type="ARBA" id="ARBA00048679"/>
    </source>
</evidence>
<dbReference type="EC" id="2.7.11.1" evidence="4"/>
<dbReference type="GeneID" id="109001456"/>
<keyword evidence="13" id="KW-0547">Nucleotide-binding</keyword>
<dbReference type="FunFam" id="1.10.510.10:FF:000358">
    <property type="entry name" value="Putative leucine-rich repeat receptor-like serine/threonine-protein kinase"/>
    <property type="match status" value="1"/>
</dbReference>
<organism evidence="23 24">
    <name type="scientific">Juglans regia</name>
    <name type="common">English walnut</name>
    <dbReference type="NCBI Taxonomy" id="51240"/>
    <lineage>
        <taxon>Eukaryota</taxon>
        <taxon>Viridiplantae</taxon>
        <taxon>Streptophyta</taxon>
        <taxon>Embryophyta</taxon>
        <taxon>Tracheophyta</taxon>
        <taxon>Spermatophyta</taxon>
        <taxon>Magnoliopsida</taxon>
        <taxon>eudicotyledons</taxon>
        <taxon>Gunneridae</taxon>
        <taxon>Pentapetalae</taxon>
        <taxon>rosids</taxon>
        <taxon>fabids</taxon>
        <taxon>Fagales</taxon>
        <taxon>Juglandaceae</taxon>
        <taxon>Juglans</taxon>
    </lineage>
</organism>
<evidence type="ECO:0000256" key="19">
    <source>
        <dbReference type="ARBA" id="ARBA00023180"/>
    </source>
</evidence>
<evidence type="ECO:0000256" key="3">
    <source>
        <dbReference type="ARBA" id="ARBA00008684"/>
    </source>
</evidence>
<evidence type="ECO:0000256" key="5">
    <source>
        <dbReference type="ARBA" id="ARBA00022475"/>
    </source>
</evidence>
<dbReference type="InterPro" id="IPR003591">
    <property type="entry name" value="Leu-rich_rpt_typical-subtyp"/>
</dbReference>
<keyword evidence="6" id="KW-0723">Serine/threonine-protein kinase</keyword>
<comment type="subcellular location">
    <subcellularLocation>
        <location evidence="1">Cell membrane</location>
        <topology evidence="1">Single-pass membrane protein</topology>
    </subcellularLocation>
    <subcellularLocation>
        <location evidence="2">Membrane</location>
        <topology evidence="2">Single-pass type I membrane protein</topology>
    </subcellularLocation>
</comment>
<dbReference type="SMART" id="SM00369">
    <property type="entry name" value="LRR_TYP"/>
    <property type="match status" value="12"/>
</dbReference>
<dbReference type="Gramene" id="Jr04_09450_p1">
    <property type="protein sequence ID" value="cds.Jr04_09450_p1"/>
    <property type="gene ID" value="Jr04_09450"/>
</dbReference>
<evidence type="ECO:0000313" key="24">
    <source>
        <dbReference type="RefSeq" id="XP_018834284.2"/>
    </source>
</evidence>
<dbReference type="SMART" id="SM00220">
    <property type="entry name" value="S_TKc"/>
    <property type="match status" value="1"/>
</dbReference>
<keyword evidence="15" id="KW-0067">ATP-binding</keyword>
<evidence type="ECO:0000256" key="10">
    <source>
        <dbReference type="ARBA" id="ARBA00022692"/>
    </source>
</evidence>
<dbReference type="InterPro" id="IPR001245">
    <property type="entry name" value="Ser-Thr/Tyr_kinase_cat_dom"/>
</dbReference>
<keyword evidence="14" id="KW-0418">Kinase</keyword>
<dbReference type="InterPro" id="IPR001611">
    <property type="entry name" value="Leu-rich_rpt"/>
</dbReference>
<dbReference type="Proteomes" id="UP000235220">
    <property type="component" value="Chromosome 4"/>
</dbReference>
<feature type="domain" description="Protein kinase" evidence="22">
    <location>
        <begin position="828"/>
        <end position="1107"/>
    </location>
</feature>
<dbReference type="SMART" id="SM00365">
    <property type="entry name" value="LRR_SD22"/>
    <property type="match status" value="5"/>
</dbReference>
<dbReference type="InterPro" id="IPR032675">
    <property type="entry name" value="LRR_dom_sf"/>
</dbReference>
<dbReference type="Pfam" id="PF00560">
    <property type="entry name" value="LRR_1"/>
    <property type="match status" value="11"/>
</dbReference>
<dbReference type="FunFam" id="3.80.10.10:FF:000101">
    <property type="entry name" value="LRR receptor-like serine/threonine-protein kinase ERECTA"/>
    <property type="match status" value="1"/>
</dbReference>
<gene>
    <name evidence="24" type="primary">LOC109001456</name>
</gene>
<name>A0A2I4FRK0_JUGRE</name>
<dbReference type="Pfam" id="PF13855">
    <property type="entry name" value="LRR_8"/>
    <property type="match status" value="1"/>
</dbReference>
<dbReference type="AlphaFoldDB" id="A0A2I4FRK0"/>
<dbReference type="GO" id="GO:0005886">
    <property type="term" value="C:plasma membrane"/>
    <property type="evidence" value="ECO:0000318"/>
    <property type="project" value="GO_Central"/>
</dbReference>
<keyword evidence="5" id="KW-1003">Cell membrane</keyword>
<evidence type="ECO:0000256" key="18">
    <source>
        <dbReference type="ARBA" id="ARBA00023170"/>
    </source>
</evidence>
<dbReference type="FunFam" id="3.80.10.10:FF:000095">
    <property type="entry name" value="LRR receptor-like serine/threonine-protein kinase GSO1"/>
    <property type="match status" value="2"/>
</dbReference>
<evidence type="ECO:0000259" key="22">
    <source>
        <dbReference type="PROSITE" id="PS50011"/>
    </source>
</evidence>
<evidence type="ECO:0000256" key="1">
    <source>
        <dbReference type="ARBA" id="ARBA00004162"/>
    </source>
</evidence>
<keyword evidence="10" id="KW-0812">Transmembrane</keyword>
<comment type="similarity">
    <text evidence="3">Belongs to the protein kinase superfamily. Ser/Thr protein kinase family.</text>
</comment>
<keyword evidence="12" id="KW-0677">Repeat</keyword>
<dbReference type="GO" id="GO:0004674">
    <property type="term" value="F:protein serine/threonine kinase activity"/>
    <property type="evidence" value="ECO:0007669"/>
    <property type="project" value="UniProtKB-KW"/>
</dbReference>
<dbReference type="PANTHER" id="PTHR48056">
    <property type="entry name" value="LRR RECEPTOR-LIKE SERINE/THREONINE-PROTEIN KINASE-RELATED"/>
    <property type="match status" value="1"/>
</dbReference>
<dbReference type="PROSITE" id="PS00107">
    <property type="entry name" value="PROTEIN_KINASE_ATP"/>
    <property type="match status" value="1"/>
</dbReference>
<dbReference type="GO" id="GO:0005524">
    <property type="term" value="F:ATP binding"/>
    <property type="evidence" value="ECO:0007669"/>
    <property type="project" value="UniProtKB-UniRule"/>
</dbReference>
<dbReference type="PROSITE" id="PS51450">
    <property type="entry name" value="LRR"/>
    <property type="match status" value="1"/>
</dbReference>
<evidence type="ECO:0000313" key="23">
    <source>
        <dbReference type="Proteomes" id="UP000235220"/>
    </source>
</evidence>
<dbReference type="InterPro" id="IPR000719">
    <property type="entry name" value="Prot_kinase_dom"/>
</dbReference>
<dbReference type="KEGG" id="jre:109001456"/>
<protein>
    <recommendedName>
        <fullName evidence="4">non-specific serine/threonine protein kinase</fullName>
        <ecNumber evidence="4">2.7.11.1</ecNumber>
    </recommendedName>
</protein>
<evidence type="ECO:0000256" key="20">
    <source>
        <dbReference type="ARBA" id="ARBA00047899"/>
    </source>
</evidence>
<dbReference type="OrthoDB" id="676979at2759"/>
<dbReference type="Gene3D" id="3.80.10.10">
    <property type="entry name" value="Ribonuclease Inhibitor"/>
    <property type="match status" value="3"/>
</dbReference>
<dbReference type="InterPro" id="IPR017441">
    <property type="entry name" value="Protein_kinase_ATP_BS"/>
</dbReference>
<sequence>MADPTSFLFLLSLTLLLLQSYLFSFANAKILDISTDKSALLALKAHVSSKDPHHVLISNWSSNTPICTWVGVTCGSKHLRVKGLNISYMDLGGTIPPHIGNLSFLVSLSIGNNSFHGSLPNELSRLYRLQFLDLSYNEFSGEIPPWMGLLNKLQILFLHGNNFEGSIPQSLSNISSLQRINLAYNQLSGSIPSSMFKMPTLQQIVLLSNKLSGRITSIFFNASSLLQFIHLSDNELSGGLPTYMFDHLPNLEFLSVSENHFSGVLPEIGNLTMLRAFFLYGNHFEGTIPSSLLKCTQLQFLDMWNNNFTGRLPPEIGNLTMLTYLYLAQNKFEGAIPSQIGNLQKLELFAIDLNYFSGPIPFEIFNISTLRNISMVANNLSGHLPSNIGSLFLPNLQVLSLGENELSGMIPNSILNASQLIMLDLSRNSFSGSIPKAIGNLRFLEVLNLVSNKLTILSSELRSLFSSLSSCKYLRYLILSKNHLNGVLPNSVGNLSTSLERLQLHDCNINGNIPEEIGNLSSLIDLTLDHNELGGPVPTTIGRLHMLQGLVLYGNRLKGSIPSTLCHLGSLDTLSLSGNELYGHIPACIDNMTSLRTLDLGFNQLTSSIPLSLWRLTDLLLVDLSSNSLNGPLSLDIGNMNVLRALDLSKNQITGRIPVTIGGLKNIVNLSLAVNRLDGSIPTSVGELVSLVVLDLSYNNLFGEIPKSLEELSYLKRLNLSFNKLQGEIPSGGQFVHFPATSFMSNNGLCGEARMQVPPCKGKKATGMRILKYMSMAVGLMILGLCLVFFSIKHHKRNAKLSHDTNSMPLATWRRISHPELIRATEGFSANNLLGEGSFGFVYKGTLLEGITVAIKVFNLQVDGAFKSFHIECEVLRNIRHRNLVKIITACCNMDFKALVLEYMPNGNLDMWLYSENRCLNMLQRLNIMIDVATAVEYLHLGYATPIVHCDLKPTNVLLDENMVGHVADFGIAKLLGDGVSLTQTMTLATIGYMAPEYGFEGLVSTRGDVYSYGILLMETFTRKKPTDDMFTGEMSLKCLVQESLALSVLEVVDANLLSNENDYAAMEECLLSTLGLALHCCADSPEQRIGIENVLATLNKIKLKFLKDISRR</sequence>
<dbReference type="InterPro" id="IPR011009">
    <property type="entry name" value="Kinase-like_dom_sf"/>
</dbReference>
<evidence type="ECO:0000256" key="14">
    <source>
        <dbReference type="ARBA" id="ARBA00022777"/>
    </source>
</evidence>
<dbReference type="SUPFAM" id="SSF56112">
    <property type="entry name" value="Protein kinase-like (PK-like)"/>
    <property type="match status" value="1"/>
</dbReference>